<feature type="region of interest" description="Disordered" evidence="1">
    <location>
        <begin position="45"/>
        <end position="79"/>
    </location>
</feature>
<evidence type="ECO:0000313" key="3">
    <source>
        <dbReference type="EMBL" id="CAE4563988.1"/>
    </source>
</evidence>
<dbReference type="AlphaFoldDB" id="A0A7S4UG38"/>
<name>A0A7S4UG38_9DINO</name>
<feature type="region of interest" description="Disordered" evidence="1">
    <location>
        <begin position="415"/>
        <end position="445"/>
    </location>
</feature>
<feature type="compositionally biased region" description="Low complexity" evidence="1">
    <location>
        <begin position="55"/>
        <end position="67"/>
    </location>
</feature>
<feature type="region of interest" description="Disordered" evidence="1">
    <location>
        <begin position="107"/>
        <end position="126"/>
    </location>
</feature>
<feature type="chain" id="PRO_5031059232" evidence="2">
    <location>
        <begin position="30"/>
        <end position="445"/>
    </location>
</feature>
<accession>A0A7S4UG38</accession>
<feature type="signal peptide" evidence="2">
    <location>
        <begin position="1"/>
        <end position="29"/>
    </location>
</feature>
<sequence length="445" mass="46211">MPRFSGGGRASALGCAALLTLLCSGPWHGPDWLGRRGPPLGVARHPAAGRRGGALHRAAAPPDGAPEAPLPGPDEPDPLLDEARAAAEAAKLRLEAAKLRQEAELWRARSGGEAPPAAAAPVPMSAPVSASPGAAVAPTSTGAGSEAQADASALVGSPAVRRACGVLLRLQRADGGRALEDLVLRACSELEAGGGSADAVVGDGGVWEGAGVDPAEAREALAALAELLALRGSPVTELKTTRQRDRAAVLKVVIYDQLPETSRAYAKMAGMEQEGSEDGATELTVMDAQLQISEEERKAVRFLRRLELFPSEADRDQERLRRLREMPLAKEALAQAGADPELAELGAAVAPLETRLYGAVRGAQLRARPKEETDEDRVQVVSLEFNLAQALGALVVIIVLAYGSAQLAKGAFQQRSGYSPDQMPTYGLQSRGGGPGPTGTRPPPL</sequence>
<dbReference type="EMBL" id="HBNR01005409">
    <property type="protein sequence ID" value="CAE4563988.1"/>
    <property type="molecule type" value="Transcribed_RNA"/>
</dbReference>
<feature type="compositionally biased region" description="Low complexity" evidence="1">
    <location>
        <begin position="114"/>
        <end position="126"/>
    </location>
</feature>
<protein>
    <submittedName>
        <fullName evidence="3">Uncharacterized protein</fullName>
    </submittedName>
</protein>
<gene>
    <name evidence="3" type="ORF">AMON00008_LOCUS3607</name>
</gene>
<evidence type="ECO:0000256" key="2">
    <source>
        <dbReference type="SAM" id="SignalP"/>
    </source>
</evidence>
<evidence type="ECO:0000256" key="1">
    <source>
        <dbReference type="SAM" id="MobiDB-lite"/>
    </source>
</evidence>
<organism evidence="3">
    <name type="scientific">Alexandrium monilatum</name>
    <dbReference type="NCBI Taxonomy" id="311494"/>
    <lineage>
        <taxon>Eukaryota</taxon>
        <taxon>Sar</taxon>
        <taxon>Alveolata</taxon>
        <taxon>Dinophyceae</taxon>
        <taxon>Gonyaulacales</taxon>
        <taxon>Pyrocystaceae</taxon>
        <taxon>Alexandrium</taxon>
    </lineage>
</organism>
<reference evidence="3" key="1">
    <citation type="submission" date="2021-01" db="EMBL/GenBank/DDBJ databases">
        <authorList>
            <person name="Corre E."/>
            <person name="Pelletier E."/>
            <person name="Niang G."/>
            <person name="Scheremetjew M."/>
            <person name="Finn R."/>
            <person name="Kale V."/>
            <person name="Holt S."/>
            <person name="Cochrane G."/>
            <person name="Meng A."/>
            <person name="Brown T."/>
            <person name="Cohen L."/>
        </authorList>
    </citation>
    <scope>NUCLEOTIDE SEQUENCE</scope>
    <source>
        <strain evidence="3">CCMP3105</strain>
    </source>
</reference>
<keyword evidence="2" id="KW-0732">Signal</keyword>
<proteinExistence type="predicted"/>